<evidence type="ECO:0000259" key="7">
    <source>
        <dbReference type="Pfam" id="PF14322"/>
    </source>
</evidence>
<dbReference type="AlphaFoldDB" id="A0A2V3PRH6"/>
<proteinExistence type="inferred from homology"/>
<comment type="similarity">
    <text evidence="2">Belongs to the SusD family.</text>
</comment>
<dbReference type="SUPFAM" id="SSF48452">
    <property type="entry name" value="TPR-like"/>
    <property type="match status" value="1"/>
</dbReference>
<sequence>MMNTRKIVGFATALLAAVLIFTGCSDQFLQDKKDYTKVTDPYSNYATAEAAINGIYALALSNSTASFGWRFSSAGSSDIYSQSTEEYSGLSALVDQDVTITTSGDGSLPNVFYNERKTSTNLYGFIFSCNDAIESIPASTGLTQEEKDKLIGQAYFFRAWVYYRLVKEYGGVPIVTKVQNPISGEVDALTIPRSTTKACIDFICEDLQTASTLLPSSWSGNNYGRVTAGAALALQGRTRLLYASPVFNRADNKDRWEAAYQSNKNAIAELKAAGFGLAYADAPGVNASGWGKMFSDFSSTEAVFVTLYNNVNKGTNTTPELWNGWEKAIRPTNANGGGGKNTTDLMIDLFPMADGKKPGQSSFTYNKNLFMINRDPRFYRTFAFPGVYWRFSGDPTTNPPSSAYPYKGSDYALWNYAWYDTADKRTAMDQSGYSGDGLAENYKGVYIRKRTDDLDINATPLYVYKVDKGNGFEQSASPYMEIRYAEVLLNFAEAACGAGYYSEALEALRDIRKRVGYTGECGLDNALAGDRGGLFAAILYERQIELAYEGKRFDDMRRWMLWDGGVGQASIQPTWALTGFNANTCTYLGVKPFNGNRRGLVELCVTVKNGVVGNATATDPYNATRPAAWNLATQTLSDRADLVKFYTDSLTRKDRIGDDLTKTVSFQPQYYFIGLKSNAQTNNPTLEQTVGWADIIKGGTGTFDPLAE</sequence>
<evidence type="ECO:0000256" key="3">
    <source>
        <dbReference type="ARBA" id="ARBA00022729"/>
    </source>
</evidence>
<evidence type="ECO:0000256" key="5">
    <source>
        <dbReference type="ARBA" id="ARBA00023237"/>
    </source>
</evidence>
<keyword evidence="3" id="KW-0732">Signal</keyword>
<dbReference type="GO" id="GO:0009279">
    <property type="term" value="C:cell outer membrane"/>
    <property type="evidence" value="ECO:0007669"/>
    <property type="project" value="UniProtKB-SubCell"/>
</dbReference>
<comment type="subcellular location">
    <subcellularLocation>
        <location evidence="1">Cell outer membrane</location>
    </subcellularLocation>
</comment>
<feature type="domain" description="SusD-like N-terminal" evidence="7">
    <location>
        <begin position="120"/>
        <end position="237"/>
    </location>
</feature>
<comment type="caution">
    <text evidence="8">The sequence shown here is derived from an EMBL/GenBank/DDBJ whole genome shotgun (WGS) entry which is preliminary data.</text>
</comment>
<dbReference type="PROSITE" id="PS51257">
    <property type="entry name" value="PROKAR_LIPOPROTEIN"/>
    <property type="match status" value="1"/>
</dbReference>
<dbReference type="InterPro" id="IPR012944">
    <property type="entry name" value="SusD_RagB_dom"/>
</dbReference>
<accession>A0A2V3PRH6</accession>
<evidence type="ECO:0000313" key="9">
    <source>
        <dbReference type="Proteomes" id="UP000247973"/>
    </source>
</evidence>
<protein>
    <submittedName>
        <fullName evidence="8">Putative outer membrane starch-binding protein</fullName>
    </submittedName>
</protein>
<keyword evidence="5" id="KW-0998">Cell outer membrane</keyword>
<evidence type="ECO:0000259" key="6">
    <source>
        <dbReference type="Pfam" id="PF07980"/>
    </source>
</evidence>
<reference evidence="8 9" key="1">
    <citation type="submission" date="2018-03" db="EMBL/GenBank/DDBJ databases">
        <title>Genomic Encyclopedia of Archaeal and Bacterial Type Strains, Phase II (KMG-II): from individual species to whole genera.</title>
        <authorList>
            <person name="Goeker M."/>
        </authorList>
    </citation>
    <scope>NUCLEOTIDE SEQUENCE [LARGE SCALE GENOMIC DNA]</scope>
    <source>
        <strain evidence="8 9">DSM 100214</strain>
    </source>
</reference>
<keyword evidence="9" id="KW-1185">Reference proteome</keyword>
<evidence type="ECO:0000256" key="4">
    <source>
        <dbReference type="ARBA" id="ARBA00023136"/>
    </source>
</evidence>
<dbReference type="Pfam" id="PF07980">
    <property type="entry name" value="SusD_RagB"/>
    <property type="match status" value="1"/>
</dbReference>
<name>A0A2V3PRH6_9BACT</name>
<dbReference type="Gene3D" id="1.25.40.390">
    <property type="match status" value="1"/>
</dbReference>
<evidence type="ECO:0000313" key="8">
    <source>
        <dbReference type="EMBL" id="PXV64748.1"/>
    </source>
</evidence>
<keyword evidence="4" id="KW-0472">Membrane</keyword>
<feature type="domain" description="RagB/SusD" evidence="6">
    <location>
        <begin position="301"/>
        <end position="692"/>
    </location>
</feature>
<dbReference type="InterPro" id="IPR011990">
    <property type="entry name" value="TPR-like_helical_dom_sf"/>
</dbReference>
<evidence type="ECO:0000256" key="2">
    <source>
        <dbReference type="ARBA" id="ARBA00006275"/>
    </source>
</evidence>
<dbReference type="Proteomes" id="UP000247973">
    <property type="component" value="Unassembled WGS sequence"/>
</dbReference>
<dbReference type="EMBL" id="QICL01000009">
    <property type="protein sequence ID" value="PXV64748.1"/>
    <property type="molecule type" value="Genomic_DNA"/>
</dbReference>
<evidence type="ECO:0000256" key="1">
    <source>
        <dbReference type="ARBA" id="ARBA00004442"/>
    </source>
</evidence>
<dbReference type="Pfam" id="PF14322">
    <property type="entry name" value="SusD-like_3"/>
    <property type="match status" value="1"/>
</dbReference>
<gene>
    <name evidence="8" type="ORF">CLV62_10974</name>
</gene>
<organism evidence="8 9">
    <name type="scientific">Dysgonomonas alginatilytica</name>
    <dbReference type="NCBI Taxonomy" id="1605892"/>
    <lineage>
        <taxon>Bacteria</taxon>
        <taxon>Pseudomonadati</taxon>
        <taxon>Bacteroidota</taxon>
        <taxon>Bacteroidia</taxon>
        <taxon>Bacteroidales</taxon>
        <taxon>Dysgonomonadaceae</taxon>
        <taxon>Dysgonomonas</taxon>
    </lineage>
</organism>
<dbReference type="InterPro" id="IPR033985">
    <property type="entry name" value="SusD-like_N"/>
</dbReference>